<keyword evidence="2" id="KW-1185">Reference proteome</keyword>
<dbReference type="Proteomes" id="UP000499080">
    <property type="component" value="Unassembled WGS sequence"/>
</dbReference>
<dbReference type="AlphaFoldDB" id="A0A4Y2GEH7"/>
<accession>A0A4Y2GEH7</accession>
<name>A0A4Y2GEH7_ARAVE</name>
<organism evidence="1 2">
    <name type="scientific">Araneus ventricosus</name>
    <name type="common">Orbweaver spider</name>
    <name type="synonym">Epeira ventricosa</name>
    <dbReference type="NCBI Taxonomy" id="182803"/>
    <lineage>
        <taxon>Eukaryota</taxon>
        <taxon>Metazoa</taxon>
        <taxon>Ecdysozoa</taxon>
        <taxon>Arthropoda</taxon>
        <taxon>Chelicerata</taxon>
        <taxon>Arachnida</taxon>
        <taxon>Araneae</taxon>
        <taxon>Araneomorphae</taxon>
        <taxon>Entelegynae</taxon>
        <taxon>Araneoidea</taxon>
        <taxon>Araneidae</taxon>
        <taxon>Araneus</taxon>
    </lineage>
</organism>
<dbReference type="EMBL" id="BGPR01001360">
    <property type="protein sequence ID" value="GBM52010.1"/>
    <property type="molecule type" value="Genomic_DNA"/>
</dbReference>
<evidence type="ECO:0000313" key="1">
    <source>
        <dbReference type="EMBL" id="GBM52010.1"/>
    </source>
</evidence>
<sequence>MQQFPGSFNWSIDRRQMKRKEPSSIIYTEVSHLTAYVYSKPESDVCLSLQERKMPRPTSFVSHEPRWSGRRRRKSCGTARCCERMGFST</sequence>
<dbReference type="OrthoDB" id="10522332at2759"/>
<gene>
    <name evidence="1" type="ORF">AVEN_122380_1</name>
</gene>
<reference evidence="1 2" key="1">
    <citation type="journal article" date="2019" name="Sci. Rep.">
        <title>Orb-weaving spider Araneus ventricosus genome elucidates the spidroin gene catalogue.</title>
        <authorList>
            <person name="Kono N."/>
            <person name="Nakamura H."/>
            <person name="Ohtoshi R."/>
            <person name="Moran D.A.P."/>
            <person name="Shinohara A."/>
            <person name="Yoshida Y."/>
            <person name="Fujiwara M."/>
            <person name="Mori M."/>
            <person name="Tomita M."/>
            <person name="Arakawa K."/>
        </authorList>
    </citation>
    <scope>NUCLEOTIDE SEQUENCE [LARGE SCALE GENOMIC DNA]</scope>
</reference>
<protein>
    <submittedName>
        <fullName evidence="1">Uncharacterized protein</fullName>
    </submittedName>
</protein>
<proteinExistence type="predicted"/>
<comment type="caution">
    <text evidence="1">The sequence shown here is derived from an EMBL/GenBank/DDBJ whole genome shotgun (WGS) entry which is preliminary data.</text>
</comment>
<evidence type="ECO:0000313" key="2">
    <source>
        <dbReference type="Proteomes" id="UP000499080"/>
    </source>
</evidence>